<keyword evidence="1" id="KW-0812">Transmembrane</keyword>
<evidence type="ECO:0000256" key="1">
    <source>
        <dbReference type="SAM" id="Phobius"/>
    </source>
</evidence>
<keyword evidence="4" id="KW-1185">Reference proteome</keyword>
<keyword evidence="1" id="KW-0472">Membrane</keyword>
<evidence type="ECO:0000313" key="3">
    <source>
        <dbReference type="EMBL" id="TGK82069.1"/>
    </source>
</evidence>
<keyword evidence="1" id="KW-1133">Transmembrane helix</keyword>
<sequence>MIMTLTLILIILLITFFLNHVYRFSHFTDKIGNTKKPEDYSILDLLKVFLIGIRIRIPKPIGHICINNNYISQFLEFRNIKLNYWLSKNTESTTIVILFHGYAVSKTQLFDESEFFISNGYSTVLVDFRGSGQSSESYTGMGTYESEDVFQIFNFFKHKYKNKKIILFGHSLGSVAILRAIYKYKIDPKAIILQAPFDSFLNTTRNRFRILKIPSFPFAEFLVLFGSVTLFTNLFAFNPYKYAKDLNIPVLYLIGEKDNRVFLEDIQRIVYNTKSYKSLAIISKVSHDYLYASNQQDWKKYIMEFLTYINKMKNI</sequence>
<dbReference type="Pfam" id="PF12146">
    <property type="entry name" value="Hydrolase_4"/>
    <property type="match status" value="1"/>
</dbReference>
<gene>
    <name evidence="3" type="ORF">EHQ24_12415</name>
</gene>
<dbReference type="InterPro" id="IPR022742">
    <property type="entry name" value="Hydrolase_4"/>
</dbReference>
<name>A0A4R9I9B6_9LEPT</name>
<accession>A0A4R9I9B6</accession>
<dbReference type="InterPro" id="IPR029058">
    <property type="entry name" value="AB_hydrolase_fold"/>
</dbReference>
<proteinExistence type="predicted"/>
<dbReference type="Gene3D" id="3.40.50.1820">
    <property type="entry name" value="alpha/beta hydrolase"/>
    <property type="match status" value="1"/>
</dbReference>
<dbReference type="OrthoDB" id="9776685at2"/>
<protein>
    <submittedName>
        <fullName evidence="3">Alpha/beta fold hydrolase</fullName>
    </submittedName>
</protein>
<feature type="transmembrane region" description="Helical" evidence="1">
    <location>
        <begin position="215"/>
        <end position="237"/>
    </location>
</feature>
<dbReference type="AlphaFoldDB" id="A0A4R9I9B6"/>
<feature type="transmembrane region" description="Helical" evidence="1">
    <location>
        <begin position="165"/>
        <end position="182"/>
    </location>
</feature>
<dbReference type="EMBL" id="RQFK01000026">
    <property type="protein sequence ID" value="TGK82069.1"/>
    <property type="molecule type" value="Genomic_DNA"/>
</dbReference>
<feature type="domain" description="Serine aminopeptidase S33" evidence="2">
    <location>
        <begin position="92"/>
        <end position="197"/>
    </location>
</feature>
<keyword evidence="3" id="KW-0378">Hydrolase</keyword>
<dbReference type="GO" id="GO:0016787">
    <property type="term" value="F:hydrolase activity"/>
    <property type="evidence" value="ECO:0007669"/>
    <property type="project" value="UniProtKB-KW"/>
</dbReference>
<dbReference type="PANTHER" id="PTHR12277">
    <property type="entry name" value="ALPHA/BETA HYDROLASE DOMAIN-CONTAINING PROTEIN"/>
    <property type="match status" value="1"/>
</dbReference>
<comment type="caution">
    <text evidence="3">The sequence shown here is derived from an EMBL/GenBank/DDBJ whole genome shotgun (WGS) entry which is preliminary data.</text>
</comment>
<evidence type="ECO:0000313" key="4">
    <source>
        <dbReference type="Proteomes" id="UP000298009"/>
    </source>
</evidence>
<organism evidence="3 4">
    <name type="scientific">Leptospira noumeaensis</name>
    <dbReference type="NCBI Taxonomy" id="2484964"/>
    <lineage>
        <taxon>Bacteria</taxon>
        <taxon>Pseudomonadati</taxon>
        <taxon>Spirochaetota</taxon>
        <taxon>Spirochaetia</taxon>
        <taxon>Leptospirales</taxon>
        <taxon>Leptospiraceae</taxon>
        <taxon>Leptospira</taxon>
    </lineage>
</organism>
<dbReference type="Proteomes" id="UP000298009">
    <property type="component" value="Unassembled WGS sequence"/>
</dbReference>
<reference evidence="3" key="1">
    <citation type="journal article" date="2019" name="PLoS Negl. Trop. Dis.">
        <title>Revisiting the worldwide diversity of Leptospira species in the environment.</title>
        <authorList>
            <person name="Vincent A.T."/>
            <person name="Schiettekatte O."/>
            <person name="Bourhy P."/>
            <person name="Veyrier F.J."/>
            <person name="Picardeau M."/>
        </authorList>
    </citation>
    <scope>NUCLEOTIDE SEQUENCE [LARGE SCALE GENOMIC DNA]</scope>
    <source>
        <strain evidence="3">201800287</strain>
    </source>
</reference>
<dbReference type="PANTHER" id="PTHR12277:SF81">
    <property type="entry name" value="PROTEIN ABHD13"/>
    <property type="match status" value="1"/>
</dbReference>
<dbReference type="SUPFAM" id="SSF53474">
    <property type="entry name" value="alpha/beta-Hydrolases"/>
    <property type="match status" value="1"/>
</dbReference>
<evidence type="ECO:0000259" key="2">
    <source>
        <dbReference type="Pfam" id="PF12146"/>
    </source>
</evidence>